<keyword evidence="3" id="KW-0548">Nucleotidyltransferase</keyword>
<dbReference type="InterPro" id="IPR001969">
    <property type="entry name" value="Aspartic_peptidase_AS"/>
</dbReference>
<dbReference type="Gene3D" id="3.10.10.10">
    <property type="entry name" value="HIV Type 1 Reverse Transcriptase, subunit A, domain 1"/>
    <property type="match status" value="1"/>
</dbReference>
<dbReference type="SUPFAM" id="SSF50630">
    <property type="entry name" value="Acid proteases"/>
    <property type="match status" value="1"/>
</dbReference>
<feature type="compositionally biased region" description="Pro residues" evidence="8">
    <location>
        <begin position="264"/>
        <end position="280"/>
    </location>
</feature>
<dbReference type="SUPFAM" id="SSF56672">
    <property type="entry name" value="DNA/RNA polymerases"/>
    <property type="match status" value="1"/>
</dbReference>
<feature type="region of interest" description="Disordered" evidence="8">
    <location>
        <begin position="779"/>
        <end position="810"/>
    </location>
</feature>
<dbReference type="PRINTS" id="PR01217">
    <property type="entry name" value="PRICHEXTENSN"/>
</dbReference>
<dbReference type="PANTHER" id="PTHR37984:SF5">
    <property type="entry name" value="PROTEIN NYNRIN-LIKE"/>
    <property type="match status" value="1"/>
</dbReference>
<dbReference type="GO" id="GO:0004190">
    <property type="term" value="F:aspartic-type endopeptidase activity"/>
    <property type="evidence" value="ECO:0007669"/>
    <property type="project" value="InterPro"/>
</dbReference>
<dbReference type="InterPro" id="IPR043128">
    <property type="entry name" value="Rev_trsase/Diguanyl_cyclase"/>
</dbReference>
<feature type="region of interest" description="Disordered" evidence="8">
    <location>
        <begin position="477"/>
        <end position="497"/>
    </location>
</feature>
<evidence type="ECO:0000256" key="3">
    <source>
        <dbReference type="ARBA" id="ARBA00022695"/>
    </source>
</evidence>
<dbReference type="GO" id="GO:0004519">
    <property type="term" value="F:endonuclease activity"/>
    <property type="evidence" value="ECO:0007669"/>
    <property type="project" value="UniProtKB-KW"/>
</dbReference>
<keyword evidence="2" id="KW-0808">Transferase</keyword>
<dbReference type="InterPro" id="IPR043502">
    <property type="entry name" value="DNA/RNA_pol_sf"/>
</dbReference>
<dbReference type="PANTHER" id="PTHR37984">
    <property type="entry name" value="PROTEIN CBG26694"/>
    <property type="match status" value="1"/>
</dbReference>
<dbReference type="CDD" id="cd01647">
    <property type="entry name" value="RT_LTR"/>
    <property type="match status" value="1"/>
</dbReference>
<dbReference type="PROSITE" id="PS00141">
    <property type="entry name" value="ASP_PROTEASE"/>
    <property type="match status" value="1"/>
</dbReference>
<reference evidence="11" key="1">
    <citation type="submission" date="2023-07" db="EMBL/GenBank/DDBJ databases">
        <title>A chromosome-level genome assembly of Lolium multiflorum.</title>
        <authorList>
            <person name="Chen Y."/>
            <person name="Copetti D."/>
            <person name="Kolliker R."/>
            <person name="Studer B."/>
        </authorList>
    </citation>
    <scope>NUCLEOTIDE SEQUENCE</scope>
    <source>
        <strain evidence="11">02402/16</strain>
        <tissue evidence="11">Leaf</tissue>
    </source>
</reference>
<evidence type="ECO:0000259" key="9">
    <source>
        <dbReference type="Pfam" id="PF00078"/>
    </source>
</evidence>
<dbReference type="Pfam" id="PF17917">
    <property type="entry name" value="RT_RNaseH"/>
    <property type="match status" value="1"/>
</dbReference>
<name>A0AAD8WUP9_LOLMU</name>
<feature type="compositionally biased region" description="Low complexity" evidence="8">
    <location>
        <begin position="780"/>
        <end position="795"/>
    </location>
</feature>
<dbReference type="Pfam" id="PF13650">
    <property type="entry name" value="Asp_protease_2"/>
    <property type="match status" value="1"/>
</dbReference>
<dbReference type="EMBL" id="JAUUTY010000002">
    <property type="protein sequence ID" value="KAK1678813.1"/>
    <property type="molecule type" value="Genomic_DNA"/>
</dbReference>
<dbReference type="CDD" id="cd09274">
    <property type="entry name" value="RNase_HI_RT_Ty3"/>
    <property type="match status" value="1"/>
</dbReference>
<dbReference type="InterPro" id="IPR041373">
    <property type="entry name" value="RT_RNaseH"/>
</dbReference>
<protein>
    <recommendedName>
        <fullName evidence="1">RNA-directed DNA polymerase</fullName>
        <ecNumber evidence="1">2.7.7.49</ecNumber>
    </recommendedName>
</protein>
<dbReference type="Gene3D" id="3.30.70.270">
    <property type="match status" value="3"/>
</dbReference>
<evidence type="ECO:0000256" key="4">
    <source>
        <dbReference type="ARBA" id="ARBA00022722"/>
    </source>
</evidence>
<dbReference type="EC" id="2.7.7.49" evidence="1"/>
<dbReference type="Pfam" id="PF00078">
    <property type="entry name" value="RVT_1"/>
    <property type="match status" value="1"/>
</dbReference>
<feature type="domain" description="Reverse transcriptase" evidence="9">
    <location>
        <begin position="1115"/>
        <end position="1185"/>
    </location>
</feature>
<dbReference type="GO" id="GO:0003964">
    <property type="term" value="F:RNA-directed DNA polymerase activity"/>
    <property type="evidence" value="ECO:0007669"/>
    <property type="project" value="UniProtKB-KW"/>
</dbReference>
<evidence type="ECO:0000256" key="1">
    <source>
        <dbReference type="ARBA" id="ARBA00012493"/>
    </source>
</evidence>
<dbReference type="InterPro" id="IPR021109">
    <property type="entry name" value="Peptidase_aspartic_dom_sf"/>
</dbReference>
<comment type="caution">
    <text evidence="11">The sequence shown here is derived from an EMBL/GenBank/DDBJ whole genome shotgun (WGS) entry which is preliminary data.</text>
</comment>
<dbReference type="Proteomes" id="UP001231189">
    <property type="component" value="Unassembled WGS sequence"/>
</dbReference>
<evidence type="ECO:0000256" key="7">
    <source>
        <dbReference type="ARBA" id="ARBA00022918"/>
    </source>
</evidence>
<evidence type="ECO:0000313" key="11">
    <source>
        <dbReference type="EMBL" id="KAK1678813.1"/>
    </source>
</evidence>
<keyword evidence="4" id="KW-0540">Nuclease</keyword>
<feature type="region of interest" description="Disordered" evidence="8">
    <location>
        <begin position="244"/>
        <end position="284"/>
    </location>
</feature>
<dbReference type="Gene3D" id="2.40.70.10">
    <property type="entry name" value="Acid Proteases"/>
    <property type="match status" value="1"/>
</dbReference>
<evidence type="ECO:0000256" key="6">
    <source>
        <dbReference type="ARBA" id="ARBA00022801"/>
    </source>
</evidence>
<keyword evidence="5" id="KW-0255">Endonuclease</keyword>
<accession>A0AAD8WUP9</accession>
<feature type="domain" description="Reverse transcriptase RNase H-like" evidence="10">
    <location>
        <begin position="1311"/>
        <end position="1408"/>
    </location>
</feature>
<dbReference type="FunFam" id="3.30.70.270:FF:000020">
    <property type="entry name" value="Transposon Tf2-6 polyprotein-like Protein"/>
    <property type="match status" value="1"/>
</dbReference>
<keyword evidence="6" id="KW-0378">Hydrolase</keyword>
<dbReference type="InterPro" id="IPR000477">
    <property type="entry name" value="RT_dom"/>
</dbReference>
<gene>
    <name evidence="11" type="ORF">QYE76_039661</name>
</gene>
<feature type="region of interest" description="Disordered" evidence="8">
    <location>
        <begin position="527"/>
        <end position="546"/>
    </location>
</feature>
<dbReference type="InterPro" id="IPR050951">
    <property type="entry name" value="Retrovirus_Pol_polyprotein"/>
</dbReference>
<keyword evidence="12" id="KW-1185">Reference proteome</keyword>
<organism evidence="11 12">
    <name type="scientific">Lolium multiflorum</name>
    <name type="common">Italian ryegrass</name>
    <name type="synonym">Lolium perenne subsp. multiflorum</name>
    <dbReference type="NCBI Taxonomy" id="4521"/>
    <lineage>
        <taxon>Eukaryota</taxon>
        <taxon>Viridiplantae</taxon>
        <taxon>Streptophyta</taxon>
        <taxon>Embryophyta</taxon>
        <taxon>Tracheophyta</taxon>
        <taxon>Spermatophyta</taxon>
        <taxon>Magnoliopsida</taxon>
        <taxon>Liliopsida</taxon>
        <taxon>Poales</taxon>
        <taxon>Poaceae</taxon>
        <taxon>BOP clade</taxon>
        <taxon>Pooideae</taxon>
        <taxon>Poodae</taxon>
        <taxon>Poeae</taxon>
        <taxon>Poeae Chloroplast Group 2 (Poeae type)</taxon>
        <taxon>Loliodinae</taxon>
        <taxon>Loliinae</taxon>
        <taxon>Lolium</taxon>
    </lineage>
</organism>
<feature type="region of interest" description="Disordered" evidence="8">
    <location>
        <begin position="296"/>
        <end position="339"/>
    </location>
</feature>
<dbReference type="Pfam" id="PF14223">
    <property type="entry name" value="Retrotran_gag_2"/>
    <property type="match status" value="1"/>
</dbReference>
<dbReference type="CDD" id="cd00303">
    <property type="entry name" value="retropepsin_like"/>
    <property type="match status" value="1"/>
</dbReference>
<feature type="compositionally biased region" description="Pro residues" evidence="8">
    <location>
        <begin position="297"/>
        <end position="335"/>
    </location>
</feature>
<dbReference type="GO" id="GO:0006508">
    <property type="term" value="P:proteolysis"/>
    <property type="evidence" value="ECO:0007669"/>
    <property type="project" value="InterPro"/>
</dbReference>
<evidence type="ECO:0000313" key="12">
    <source>
        <dbReference type="Proteomes" id="UP001231189"/>
    </source>
</evidence>
<evidence type="ECO:0000256" key="2">
    <source>
        <dbReference type="ARBA" id="ARBA00022679"/>
    </source>
</evidence>
<proteinExistence type="predicted"/>
<keyword evidence="7" id="KW-0695">RNA-directed DNA polymerase</keyword>
<evidence type="ECO:0000259" key="10">
    <source>
        <dbReference type="Pfam" id="PF17917"/>
    </source>
</evidence>
<sequence>MAPPPLPPPGYFDQHAKAVAAAEASASSTPPTATPLSYADTIADVTPFIPITLDLAQHNYYHWRHLFEVHLGRCNLRHHIAADAAPRPDDARWTTDDLAIIQWIYTRVSTEIFNLVFREAATAAALWASLRQLFQDNADARINNLHSAIRNTPQGDSSLSVYCQRIQTMADELRELGDPMPDRQLINILLQGLGDRFKPQAAMIPFMQPRPSFKEIRSLLQNADDDLTRREARPHVFAASTRLPLLPTPAPAGPTSQPTAAVGPPVPFPASAGQPPPGWRPSPNYKGKNLMYWPSRSAPPPAASTPAPAPAAPPAWRPPPGPTPAPAPAAPPTWHPPHDPWTGMVQAWSMPWAAPSPIGAPPAYTGAWAPGLRPHTGSPGLLGQRAPPNAYHAAPAYYDGGMPYMPYQHPQMFQPSPVLMPPAPTAPLHQPTSAPSPSWDQSAFLQAMNNFAAQGNSASHHHRRLRDAAGLLRRRAPAAALHGRRGAPSRCRRRRPLLSQQELSTAIRDLATAVQGIRLYLIGTQGMTTPPLPPPRAGSPNRPGRACSAHGLTTAAAVGVMAAGAQRGPRLAAPGRAHPAGPVSAVALPTSGVGDRDGAPARLLGRTGAFPRLHHRRGPSAPVLPGPAARTLRRAFRWSRGVPRPGATGLAPPRYAKLEFATYDGVEDPLNWLNASSSSGDSLCLLRFGPPIRGSRLAELGRLAFTTKVQDFADRFQALACHAPGVTGQQRAELFIGGLPDHIRVDVELQAPQDLQTVMHYACAYERRTKAVQQAPLAHGTRVARPPPTAAAANRPAPPGPAGPGPAATRTFRRLTPAEQLERRRLGFCFNCDDPYTPGHVCPRLFYLETVDVEEGDPTTGPVAAAPETVGPTDAAATAFVVSLHALAGIRHERTMLLPVTIQGEPLVALLDTGSTHNFLPAATMRCLALQPTGGDTLRVTVANGDRLHCHGVVQHVPLTIGDEHFVITCAGIDLGCFDFILGVDLRTLGPILWDFDALTMTFWRQGHIRWEGLGGTSPAPQLQLVSGADDAEHPLLTHLLQQHGDIFEEPQSLPPPRACDHRIHLLPGSAPVAVRPYRYPQLQKDELERQCALMLAAGIIRISTSPFFAPVLLVRKSDGTWRFCIDYRALNALTLKDKFPIPVVDELFDELHGARFFTKLDLHSGYHQVRMHPEDIAKTAFRTPWPLRHVAIVFNELRAHRLHLKRSKCSFATTSVAYLGHVISADGVAMDADKVAAVAAWPPPRSPRALRGFLGLAGYYRKYIRDFGLIASPLTRMLRHEAFAWDDEATAPFEALKGARMTGPVLQMPDFDKPFIVDCDASGAGFGAVLHQGDGPLAYFSRPFAARHLKLAAYEQELIGLVQAIRHWRPYLWGRSFRVRTDHYSLKFLLDQRLSTVPQHQWISKLFGFDFTVEYRPGRLNTVADALSRRDADPDATTGVSEGGLPCICSGPSFALFDRIRQATASAPDAQHLR</sequence>
<evidence type="ECO:0000256" key="8">
    <source>
        <dbReference type="SAM" id="MobiDB-lite"/>
    </source>
</evidence>
<evidence type="ECO:0000256" key="5">
    <source>
        <dbReference type="ARBA" id="ARBA00022759"/>
    </source>
</evidence>
<feature type="compositionally biased region" description="Basic residues" evidence="8">
    <location>
        <begin position="477"/>
        <end position="496"/>
    </location>
</feature>